<gene>
    <name evidence="2" type="ORF">BCR42DRAFT_427743</name>
</gene>
<evidence type="ECO:0000256" key="1">
    <source>
        <dbReference type="SAM" id="MobiDB-lite"/>
    </source>
</evidence>
<comment type="caution">
    <text evidence="2">The sequence shown here is derived from an EMBL/GenBank/DDBJ whole genome shotgun (WGS) entry which is preliminary data.</text>
</comment>
<keyword evidence="3" id="KW-1185">Reference proteome</keyword>
<dbReference type="AlphaFoldDB" id="A0A1X2HZ14"/>
<dbReference type="Proteomes" id="UP000193560">
    <property type="component" value="Unassembled WGS sequence"/>
</dbReference>
<accession>A0A1X2HZ14</accession>
<dbReference type="EMBL" id="MCGE01000042">
    <property type="protein sequence ID" value="ORZ05785.1"/>
    <property type="molecule type" value="Genomic_DNA"/>
</dbReference>
<reference evidence="2 3" key="1">
    <citation type="submission" date="2016-07" db="EMBL/GenBank/DDBJ databases">
        <title>Pervasive Adenine N6-methylation of Active Genes in Fungi.</title>
        <authorList>
            <consortium name="DOE Joint Genome Institute"/>
            <person name="Mondo S.J."/>
            <person name="Dannebaum R.O."/>
            <person name="Kuo R.C."/>
            <person name="Labutti K."/>
            <person name="Haridas S."/>
            <person name="Kuo A."/>
            <person name="Salamov A."/>
            <person name="Ahrendt S.R."/>
            <person name="Lipzen A."/>
            <person name="Sullivan W."/>
            <person name="Andreopoulos W.B."/>
            <person name="Clum A."/>
            <person name="Lindquist E."/>
            <person name="Daum C."/>
            <person name="Ramamoorthy G.K."/>
            <person name="Gryganskyi A."/>
            <person name="Culley D."/>
            <person name="Magnuson J.K."/>
            <person name="James T.Y."/>
            <person name="O'Malley M.A."/>
            <person name="Stajich J.E."/>
            <person name="Spatafora J.W."/>
            <person name="Visel A."/>
            <person name="Grigoriev I.V."/>
        </authorList>
    </citation>
    <scope>NUCLEOTIDE SEQUENCE [LARGE SCALE GENOMIC DNA]</scope>
    <source>
        <strain evidence="2 3">NRRL 1336</strain>
    </source>
</reference>
<protein>
    <submittedName>
        <fullName evidence="2">Uncharacterized protein</fullName>
    </submittedName>
</protein>
<organism evidence="2 3">
    <name type="scientific">Absidia repens</name>
    <dbReference type="NCBI Taxonomy" id="90262"/>
    <lineage>
        <taxon>Eukaryota</taxon>
        <taxon>Fungi</taxon>
        <taxon>Fungi incertae sedis</taxon>
        <taxon>Mucoromycota</taxon>
        <taxon>Mucoromycotina</taxon>
        <taxon>Mucoromycetes</taxon>
        <taxon>Mucorales</taxon>
        <taxon>Cunninghamellaceae</taxon>
        <taxon>Absidia</taxon>
    </lineage>
</organism>
<sequence length="131" mass="14371">MIVPCPPECPNDCEYPTGVPCPLTHPPKCHSTINAGQAGYMDRKNHNRAIAKFNVLADEATDIVGEEVKAMSQLEQLLAHENNLAERRNQQRKPHTSAHHTVPSHKSSTTTITTSTTTTTSARLPSSKYVL</sequence>
<feature type="compositionally biased region" description="Low complexity" evidence="1">
    <location>
        <begin position="107"/>
        <end position="121"/>
    </location>
</feature>
<proteinExistence type="predicted"/>
<feature type="region of interest" description="Disordered" evidence="1">
    <location>
        <begin position="81"/>
        <end position="131"/>
    </location>
</feature>
<evidence type="ECO:0000313" key="2">
    <source>
        <dbReference type="EMBL" id="ORZ05785.1"/>
    </source>
</evidence>
<evidence type="ECO:0000313" key="3">
    <source>
        <dbReference type="Proteomes" id="UP000193560"/>
    </source>
</evidence>
<name>A0A1X2HZ14_9FUNG</name>